<dbReference type="PANTHER" id="PTHR43802">
    <property type="entry name" value="ENOYL-COA HYDRATASE"/>
    <property type="match status" value="1"/>
</dbReference>
<gene>
    <name evidence="2" type="ORF">METZ01_LOCUS317169</name>
</gene>
<dbReference type="InterPro" id="IPR001753">
    <property type="entry name" value="Enoyl-CoA_hydra/iso"/>
</dbReference>
<evidence type="ECO:0008006" key="3">
    <source>
        <dbReference type="Google" id="ProtNLM"/>
    </source>
</evidence>
<dbReference type="Pfam" id="PF00378">
    <property type="entry name" value="ECH_1"/>
    <property type="match status" value="1"/>
</dbReference>
<organism evidence="2">
    <name type="scientific">marine metagenome</name>
    <dbReference type="NCBI Taxonomy" id="408172"/>
    <lineage>
        <taxon>unclassified sequences</taxon>
        <taxon>metagenomes</taxon>
        <taxon>ecological metagenomes</taxon>
    </lineage>
</organism>
<sequence>MTVELEKQDKVTVVTINRPNRKNAVNRSTAEDLAKAFKQFDEDSDTG</sequence>
<name>A0A382NVE6_9ZZZZ</name>
<dbReference type="SUPFAM" id="SSF52096">
    <property type="entry name" value="ClpP/crotonase"/>
    <property type="match status" value="1"/>
</dbReference>
<feature type="non-terminal residue" evidence="2">
    <location>
        <position position="47"/>
    </location>
</feature>
<protein>
    <recommendedName>
        <fullName evidence="3">Enoyl-CoA hydratase</fullName>
    </recommendedName>
</protein>
<reference evidence="2" key="1">
    <citation type="submission" date="2018-05" db="EMBL/GenBank/DDBJ databases">
        <authorList>
            <person name="Lanie J.A."/>
            <person name="Ng W.-L."/>
            <person name="Kazmierczak K.M."/>
            <person name="Andrzejewski T.M."/>
            <person name="Davidsen T.M."/>
            <person name="Wayne K.J."/>
            <person name="Tettelin H."/>
            <person name="Glass J.I."/>
            <person name="Rusch D."/>
            <person name="Podicherti R."/>
            <person name="Tsui H.-C.T."/>
            <person name="Winkler M.E."/>
        </authorList>
    </citation>
    <scope>NUCLEOTIDE SEQUENCE</scope>
</reference>
<dbReference type="Gene3D" id="3.30.300.220">
    <property type="match status" value="1"/>
</dbReference>
<comment type="similarity">
    <text evidence="1">Belongs to the enoyl-CoA hydratase/isomerase family.</text>
</comment>
<dbReference type="PANTHER" id="PTHR43802:SF1">
    <property type="entry name" value="IP11341P-RELATED"/>
    <property type="match status" value="1"/>
</dbReference>
<dbReference type="AlphaFoldDB" id="A0A382NVE6"/>
<proteinExistence type="inferred from homology"/>
<dbReference type="InterPro" id="IPR029045">
    <property type="entry name" value="ClpP/crotonase-like_dom_sf"/>
</dbReference>
<evidence type="ECO:0000313" key="2">
    <source>
        <dbReference type="EMBL" id="SVC64315.1"/>
    </source>
</evidence>
<accession>A0A382NVE6</accession>
<evidence type="ECO:0000256" key="1">
    <source>
        <dbReference type="ARBA" id="ARBA00005254"/>
    </source>
</evidence>
<dbReference type="EMBL" id="UINC01102582">
    <property type="protein sequence ID" value="SVC64315.1"/>
    <property type="molecule type" value="Genomic_DNA"/>
</dbReference>